<evidence type="ECO:0000313" key="2">
    <source>
        <dbReference type="Proteomes" id="UP001305414"/>
    </source>
</evidence>
<comment type="caution">
    <text evidence="1">The sequence shown here is derived from an EMBL/GenBank/DDBJ whole genome shotgun (WGS) entry which is preliminary data.</text>
</comment>
<name>A0AAN7ZBU5_9PEZI</name>
<reference evidence="1 2" key="1">
    <citation type="submission" date="2023-10" db="EMBL/GenBank/DDBJ databases">
        <title>Draft genome sequence of Xylaria bambusicola isolate GMP-LS, the root and basal stem rot pathogen of sugarcane in Indonesia.</title>
        <authorList>
            <person name="Selvaraj P."/>
            <person name="Muralishankar V."/>
            <person name="Muruganantham S."/>
            <person name="Sp S."/>
            <person name="Haryani S."/>
            <person name="Lau K.J.X."/>
            <person name="Naqvi N.I."/>
        </authorList>
    </citation>
    <scope>NUCLEOTIDE SEQUENCE [LARGE SCALE GENOMIC DNA]</scope>
    <source>
        <strain evidence="1">GMP-LS</strain>
    </source>
</reference>
<dbReference type="Proteomes" id="UP001305414">
    <property type="component" value="Unassembled WGS sequence"/>
</dbReference>
<protein>
    <submittedName>
        <fullName evidence="1">Uncharacterized protein</fullName>
    </submittedName>
</protein>
<dbReference type="EMBL" id="JAWHQM010000033">
    <property type="protein sequence ID" value="KAK5633518.1"/>
    <property type="molecule type" value="Genomic_DNA"/>
</dbReference>
<sequence>MEGVKTYDPSSLQGDHVIDIDIRGRSPDTPIIGRRPGAAGRVAVAADSDIGAVALEHVLARVTGSLNSDPRWEEVSFVLAVVGVGTDCEGR</sequence>
<dbReference type="AlphaFoldDB" id="A0AAN7ZBU5"/>
<gene>
    <name evidence="1" type="ORF">RRF57_009231</name>
</gene>
<organism evidence="1 2">
    <name type="scientific">Xylaria bambusicola</name>
    <dbReference type="NCBI Taxonomy" id="326684"/>
    <lineage>
        <taxon>Eukaryota</taxon>
        <taxon>Fungi</taxon>
        <taxon>Dikarya</taxon>
        <taxon>Ascomycota</taxon>
        <taxon>Pezizomycotina</taxon>
        <taxon>Sordariomycetes</taxon>
        <taxon>Xylariomycetidae</taxon>
        <taxon>Xylariales</taxon>
        <taxon>Xylariaceae</taxon>
        <taxon>Xylaria</taxon>
    </lineage>
</organism>
<keyword evidence="2" id="KW-1185">Reference proteome</keyword>
<proteinExistence type="predicted"/>
<evidence type="ECO:0000313" key="1">
    <source>
        <dbReference type="EMBL" id="KAK5633518.1"/>
    </source>
</evidence>
<accession>A0AAN7ZBU5</accession>